<dbReference type="PANTHER" id="PTHR11820">
    <property type="entry name" value="ACYLPYRUVASE"/>
    <property type="match status" value="1"/>
</dbReference>
<dbReference type="PANTHER" id="PTHR11820:SF7">
    <property type="entry name" value="ACYLPYRUVASE FAHD1, MITOCHONDRIAL"/>
    <property type="match status" value="1"/>
</dbReference>
<evidence type="ECO:0000256" key="1">
    <source>
        <dbReference type="ARBA" id="ARBA00010211"/>
    </source>
</evidence>
<dbReference type="InterPro" id="IPR036663">
    <property type="entry name" value="Fumarylacetoacetase_C_sf"/>
</dbReference>
<comment type="similarity">
    <text evidence="1">Belongs to the FAH family.</text>
</comment>
<evidence type="ECO:0000256" key="2">
    <source>
        <dbReference type="ARBA" id="ARBA00022723"/>
    </source>
</evidence>
<dbReference type="Proteomes" id="UP001597520">
    <property type="component" value="Unassembled WGS sequence"/>
</dbReference>
<evidence type="ECO:0000313" key="5">
    <source>
        <dbReference type="Proteomes" id="UP001597520"/>
    </source>
</evidence>
<dbReference type="Pfam" id="PF01557">
    <property type="entry name" value="FAA_hydrolase"/>
    <property type="match status" value="1"/>
</dbReference>
<keyword evidence="5" id="KW-1185">Reference proteome</keyword>
<feature type="domain" description="Fumarylacetoacetase-like C-terminal" evidence="3">
    <location>
        <begin position="94"/>
        <end position="300"/>
    </location>
</feature>
<reference evidence="5" key="1">
    <citation type="journal article" date="2019" name="Int. J. Syst. Evol. Microbiol.">
        <title>The Global Catalogue of Microorganisms (GCM) 10K type strain sequencing project: providing services to taxonomists for standard genome sequencing and annotation.</title>
        <authorList>
            <consortium name="The Broad Institute Genomics Platform"/>
            <consortium name="The Broad Institute Genome Sequencing Center for Infectious Disease"/>
            <person name="Wu L."/>
            <person name="Ma J."/>
        </authorList>
    </citation>
    <scope>NUCLEOTIDE SEQUENCE [LARGE SCALE GENOMIC DNA]</scope>
    <source>
        <strain evidence="5">KCTC 33792</strain>
    </source>
</reference>
<gene>
    <name evidence="4" type="ORF">ACFSUB_06465</name>
</gene>
<protein>
    <submittedName>
        <fullName evidence="4">Fumarylacetoacetate hydrolase family protein</fullName>
    </submittedName>
</protein>
<dbReference type="Gene3D" id="3.90.850.10">
    <property type="entry name" value="Fumarylacetoacetase-like, C-terminal domain"/>
    <property type="match status" value="1"/>
</dbReference>
<dbReference type="EMBL" id="JBHUML010000002">
    <property type="protein sequence ID" value="MFD2705105.1"/>
    <property type="molecule type" value="Genomic_DNA"/>
</dbReference>
<dbReference type="SUPFAM" id="SSF56529">
    <property type="entry name" value="FAH"/>
    <property type="match status" value="1"/>
</dbReference>
<dbReference type="InterPro" id="IPR011234">
    <property type="entry name" value="Fumarylacetoacetase-like_C"/>
</dbReference>
<name>A0ABW5T042_9BACI</name>
<dbReference type="GO" id="GO:0016787">
    <property type="term" value="F:hydrolase activity"/>
    <property type="evidence" value="ECO:0007669"/>
    <property type="project" value="UniProtKB-KW"/>
</dbReference>
<evidence type="ECO:0000259" key="3">
    <source>
        <dbReference type="Pfam" id="PF01557"/>
    </source>
</evidence>
<organism evidence="4 5">
    <name type="scientific">Salibacterium lacus</name>
    <dbReference type="NCBI Taxonomy" id="1898109"/>
    <lineage>
        <taxon>Bacteria</taxon>
        <taxon>Bacillati</taxon>
        <taxon>Bacillota</taxon>
        <taxon>Bacilli</taxon>
        <taxon>Bacillales</taxon>
        <taxon>Bacillaceae</taxon>
    </lineage>
</organism>
<evidence type="ECO:0000313" key="4">
    <source>
        <dbReference type="EMBL" id="MFD2705105.1"/>
    </source>
</evidence>
<keyword evidence="4" id="KW-0378">Hydrolase</keyword>
<keyword evidence="2" id="KW-0479">Metal-binding</keyword>
<sequence length="300" mass="32670">MKAAAVKAEGSVREKLAIVTEDKRVIDMTTAARQSGSDYHVPETMIQAAAEGEVFWEEAEKLTKWVLANNREDCIQTFDDVTLSAPIPAPLKNIMCAGKNYRDHALEMGSEADVPEDPIIFTKAPTTVIGPGEEIHSHPGITEEVDYEGEIAVIIGKEGSGISAEQADDHIFGYTLVNDVTARDLQKRHKQFFLGKSLDTFCPMGPYIVRPEEIKGKDITLETYVNGERRQQAAVSQMIFSVSSLIEIISRAITLQPGDVIATGTPAGVGKGFNPPRLLHPGDEVVVTAEGLGRLTNRVQ</sequence>
<comment type="caution">
    <text evidence="4">The sequence shown here is derived from an EMBL/GenBank/DDBJ whole genome shotgun (WGS) entry which is preliminary data.</text>
</comment>
<dbReference type="RefSeq" id="WP_380712365.1">
    <property type="nucleotide sequence ID" value="NZ_JBHUML010000002.1"/>
</dbReference>
<accession>A0ABW5T042</accession>
<proteinExistence type="inferred from homology"/>